<evidence type="ECO:0000313" key="3">
    <source>
        <dbReference type="Proteomes" id="UP000325273"/>
    </source>
</evidence>
<gene>
    <name evidence="2" type="ORF">FVF58_05930</name>
</gene>
<dbReference type="InterPro" id="IPR037401">
    <property type="entry name" value="SnoaL-like"/>
</dbReference>
<dbReference type="Pfam" id="PF12680">
    <property type="entry name" value="SnoaL_2"/>
    <property type="match status" value="1"/>
</dbReference>
<reference evidence="2 3" key="1">
    <citation type="submission" date="2019-08" db="EMBL/GenBank/DDBJ databases">
        <title>Paraburkholderia sp. DCY113.</title>
        <authorList>
            <person name="Kang J."/>
        </authorList>
    </citation>
    <scope>NUCLEOTIDE SEQUENCE [LARGE SCALE GENOMIC DNA]</scope>
    <source>
        <strain evidence="2 3">DCY113</strain>
    </source>
</reference>
<dbReference type="SUPFAM" id="SSF54427">
    <property type="entry name" value="NTF2-like"/>
    <property type="match status" value="1"/>
</dbReference>
<evidence type="ECO:0000259" key="1">
    <source>
        <dbReference type="Pfam" id="PF12680"/>
    </source>
</evidence>
<dbReference type="AlphaFoldDB" id="A0A5B0HHQ5"/>
<dbReference type="EMBL" id="VTUZ01000003">
    <property type="protein sequence ID" value="KAA1014393.1"/>
    <property type="molecule type" value="Genomic_DNA"/>
</dbReference>
<dbReference type="Proteomes" id="UP000325273">
    <property type="component" value="Unassembled WGS sequence"/>
</dbReference>
<keyword evidence="3" id="KW-1185">Reference proteome</keyword>
<organism evidence="2 3">
    <name type="scientific">Paraburkholderia panacisoli</name>
    <dbReference type="NCBI Taxonomy" id="2603818"/>
    <lineage>
        <taxon>Bacteria</taxon>
        <taxon>Pseudomonadati</taxon>
        <taxon>Pseudomonadota</taxon>
        <taxon>Betaproteobacteria</taxon>
        <taxon>Burkholderiales</taxon>
        <taxon>Burkholderiaceae</taxon>
        <taxon>Paraburkholderia</taxon>
    </lineage>
</organism>
<comment type="caution">
    <text evidence="2">The sequence shown here is derived from an EMBL/GenBank/DDBJ whole genome shotgun (WGS) entry which is preliminary data.</text>
</comment>
<evidence type="ECO:0000313" key="2">
    <source>
        <dbReference type="EMBL" id="KAA1014393.1"/>
    </source>
</evidence>
<sequence>MSAEAPNAAFEYVSEVYEAIDSMDEQRLALFLSENCTFVYANNDPVTGRENIAESSKSFMALIAGIRHQLLDVWAIDNVIVSRIDVTYTRKDGSTLTVPAVTVWRVRDGRIDDYRIYIDVAPLFAY</sequence>
<accession>A0A5B0HHQ5</accession>
<proteinExistence type="predicted"/>
<dbReference type="InterPro" id="IPR032710">
    <property type="entry name" value="NTF2-like_dom_sf"/>
</dbReference>
<name>A0A5B0HHQ5_9BURK</name>
<dbReference type="RefSeq" id="WP_149668960.1">
    <property type="nucleotide sequence ID" value="NZ_VTUZ01000003.1"/>
</dbReference>
<feature type="domain" description="SnoaL-like" evidence="1">
    <location>
        <begin position="13"/>
        <end position="112"/>
    </location>
</feature>
<dbReference type="Gene3D" id="3.10.450.50">
    <property type="match status" value="1"/>
</dbReference>
<protein>
    <submittedName>
        <fullName evidence="2">Nuclear transport factor 2 family protein</fullName>
    </submittedName>
</protein>